<dbReference type="InterPro" id="IPR000089">
    <property type="entry name" value="Biotin_lipoyl"/>
</dbReference>
<dbReference type="PANTHER" id="PTHR32347">
    <property type="entry name" value="EFFLUX SYSTEM COMPONENT YKNX-RELATED"/>
    <property type="match status" value="1"/>
</dbReference>
<reference evidence="6 7" key="1">
    <citation type="submission" date="2023-07" db="EMBL/GenBank/DDBJ databases">
        <title>Genomic Encyclopedia of Type Strains, Phase IV (KMG-IV): sequencing the most valuable type-strain genomes for metagenomic binning, comparative biology and taxonomic classification.</title>
        <authorList>
            <person name="Goeker M."/>
        </authorList>
    </citation>
    <scope>NUCLEOTIDE SEQUENCE [LARGE SCALE GENOMIC DNA]</scope>
    <source>
        <strain evidence="6 7">DSM 17740</strain>
    </source>
</reference>
<name>A0ABU0CQ63_9BACI</name>
<organism evidence="6 7">
    <name type="scientific">Caldalkalibacillus uzonensis</name>
    <dbReference type="NCBI Taxonomy" id="353224"/>
    <lineage>
        <taxon>Bacteria</taxon>
        <taxon>Bacillati</taxon>
        <taxon>Bacillota</taxon>
        <taxon>Bacilli</taxon>
        <taxon>Bacillales</taxon>
        <taxon>Bacillaceae</taxon>
        <taxon>Caldalkalibacillus</taxon>
    </lineage>
</organism>
<dbReference type="Gene3D" id="2.40.50.100">
    <property type="match status" value="1"/>
</dbReference>
<protein>
    <submittedName>
        <fullName evidence="6">HlyD family secretion protein</fullName>
    </submittedName>
</protein>
<evidence type="ECO:0000256" key="3">
    <source>
        <dbReference type="ARBA" id="ARBA00023054"/>
    </source>
</evidence>
<evidence type="ECO:0000313" key="6">
    <source>
        <dbReference type="EMBL" id="MDQ0338044.1"/>
    </source>
</evidence>
<feature type="domain" description="YknX-like beta-barrel" evidence="5">
    <location>
        <begin position="108"/>
        <end position="181"/>
    </location>
</feature>
<dbReference type="InterPro" id="IPR006143">
    <property type="entry name" value="RND_pump_MFP"/>
</dbReference>
<accession>A0ABU0CQ63</accession>
<feature type="domain" description="Lipoyl-binding" evidence="4">
    <location>
        <begin position="42"/>
        <end position="102"/>
    </location>
</feature>
<dbReference type="Pfam" id="PF25990">
    <property type="entry name" value="Beta-barrel_YknX"/>
    <property type="match status" value="1"/>
</dbReference>
<dbReference type="Proteomes" id="UP001232445">
    <property type="component" value="Unassembled WGS sequence"/>
</dbReference>
<dbReference type="RefSeq" id="WP_307335771.1">
    <property type="nucleotide sequence ID" value="NZ_JAUSUQ010000002.1"/>
</dbReference>
<keyword evidence="7" id="KW-1185">Reference proteome</keyword>
<dbReference type="EMBL" id="JAUSUQ010000002">
    <property type="protein sequence ID" value="MDQ0338044.1"/>
    <property type="molecule type" value="Genomic_DNA"/>
</dbReference>
<comment type="caution">
    <text evidence="6">The sequence shown here is derived from an EMBL/GenBank/DDBJ whole genome shotgun (WGS) entry which is preliminary data.</text>
</comment>
<dbReference type="PANTHER" id="PTHR32347:SF14">
    <property type="entry name" value="EFFLUX SYSTEM COMPONENT YKNX-RELATED"/>
    <property type="match status" value="1"/>
</dbReference>
<dbReference type="InterPro" id="IPR058636">
    <property type="entry name" value="Beta-barrel_YknX"/>
</dbReference>
<evidence type="ECO:0000259" key="4">
    <source>
        <dbReference type="Pfam" id="PF00364"/>
    </source>
</evidence>
<dbReference type="Gene3D" id="2.40.420.20">
    <property type="match status" value="1"/>
</dbReference>
<comment type="subcellular location">
    <subcellularLocation>
        <location evidence="1">Cell envelope</location>
    </subcellularLocation>
</comment>
<evidence type="ECO:0000256" key="2">
    <source>
        <dbReference type="ARBA" id="ARBA00009477"/>
    </source>
</evidence>
<dbReference type="Pfam" id="PF00364">
    <property type="entry name" value="Biotin_lipoyl"/>
    <property type="match status" value="1"/>
</dbReference>
<sequence>MKSEELLVAQAQTVEVQRGTLEMKVAGSGSIEAVTSVDVKALVNDEIDEVLVSSGEEVKEGQELITFVEEDEEIVAPASGIVTSLDVIKGERVTPGQVVMHITNYDDLQVTLQVDELDISNIKEGQEAIINVNAFPDQEYTGTVTSIAREGTVTNGISTFDVTIHIEEPDHLKVGMTAEAHILIERKDDVLYVPIEAVRSMNDEKFVLVEEASSDGEEPTFRRQVVTTGIYNEDYIEIVDGLTEGMTVQLPMAQISQTNRPSFGEGMMIRMPNGGR</sequence>
<proteinExistence type="inferred from homology"/>
<dbReference type="Gene3D" id="2.40.30.170">
    <property type="match status" value="1"/>
</dbReference>
<evidence type="ECO:0000259" key="5">
    <source>
        <dbReference type="Pfam" id="PF25990"/>
    </source>
</evidence>
<dbReference type="SUPFAM" id="SSF111369">
    <property type="entry name" value="HlyD-like secretion proteins"/>
    <property type="match status" value="1"/>
</dbReference>
<keyword evidence="3" id="KW-0175">Coiled coil</keyword>
<evidence type="ECO:0000256" key="1">
    <source>
        <dbReference type="ARBA" id="ARBA00004196"/>
    </source>
</evidence>
<comment type="similarity">
    <text evidence="2">Belongs to the membrane fusion protein (MFP) (TC 8.A.1) family.</text>
</comment>
<evidence type="ECO:0000313" key="7">
    <source>
        <dbReference type="Proteomes" id="UP001232445"/>
    </source>
</evidence>
<gene>
    <name evidence="6" type="ORF">J2S00_000827</name>
</gene>
<dbReference type="InterPro" id="IPR050465">
    <property type="entry name" value="UPF0194_transport"/>
</dbReference>
<dbReference type="NCBIfam" id="TIGR01730">
    <property type="entry name" value="RND_mfp"/>
    <property type="match status" value="1"/>
</dbReference>